<sequence>MPSICDRNITKEVITQLEHAPQPPKSQLLEVRFGAVKDLHGEPSGIFKEPHDEAIYVGLTGLAGDEHVYAPHGGVERAVMQYDADHYADWRCESSPFPDLFQLGDFGENLVATGMTEANVCVGDLYRVGKEVVLQVSEPRDPCYKLNKRFQWPRALKRITRTGRVGWLMRVLQTGYIRKGDEMVLLERPHPQWSLLNVKRVVQGKSVPLELVQELMELDVLTETVRGYAAKRMLTATKRYRLVSAENVTSRVKHLTFELDEHNLVIHKPTFPAYSFAKIDFGPDFSISRSYSIVSGDMNRFTLGVALDDNTRGGSSYIHSKLALGDEIRMTPGSDPAGIEAEEKCTPDAIDNRIIIIGGIGVTAFLPSIDLCEAQNLPYEVHYAVRSPEDAAFVDRIPSSRLKLYAKTQQKRLDVQELIPPPSESDGRFTTRIFTCGPNRLMDTVREHAARLGYPPHLLHFESFEGAGKAAKDSKPFNVTVHDEEAGRSVQLRVEADKTLLRTLRDAGFDMTYLCERGGCGACKVAVAKGEVCHNGMGLLEKERGDYMLSCVDRAVTDIEILYD</sequence>
<keyword evidence="2" id="KW-0411">Iron-sulfur</keyword>
<dbReference type="PROSITE" id="PS51340">
    <property type="entry name" value="MOSC"/>
    <property type="match status" value="1"/>
</dbReference>
<evidence type="ECO:0000313" key="7">
    <source>
        <dbReference type="Proteomes" id="UP000799767"/>
    </source>
</evidence>
<dbReference type="PROSITE" id="PS51085">
    <property type="entry name" value="2FE2S_FER_2"/>
    <property type="match status" value="1"/>
</dbReference>
<keyword evidence="1" id="KW-0408">Iron</keyword>
<evidence type="ECO:0000256" key="2">
    <source>
        <dbReference type="ARBA" id="ARBA00023014"/>
    </source>
</evidence>
<feature type="domain" description="FAD-binding FR-type" evidence="5">
    <location>
        <begin position="235"/>
        <end position="343"/>
    </location>
</feature>
<dbReference type="PANTHER" id="PTHR30212">
    <property type="entry name" value="PROTEIN YIIM"/>
    <property type="match status" value="1"/>
</dbReference>
<evidence type="ECO:0000259" key="3">
    <source>
        <dbReference type="PROSITE" id="PS51085"/>
    </source>
</evidence>
<evidence type="ECO:0000259" key="5">
    <source>
        <dbReference type="PROSITE" id="PS51384"/>
    </source>
</evidence>
<evidence type="ECO:0000259" key="4">
    <source>
        <dbReference type="PROSITE" id="PS51340"/>
    </source>
</evidence>
<dbReference type="Gene3D" id="3.10.20.30">
    <property type="match status" value="1"/>
</dbReference>
<dbReference type="SUPFAM" id="SSF52343">
    <property type="entry name" value="Ferredoxin reductase-like, C-terminal NADP-linked domain"/>
    <property type="match status" value="1"/>
</dbReference>
<evidence type="ECO:0000256" key="1">
    <source>
        <dbReference type="ARBA" id="ARBA00022714"/>
    </source>
</evidence>
<dbReference type="InterPro" id="IPR039261">
    <property type="entry name" value="FNR_nucleotide-bd"/>
</dbReference>
<protein>
    <submittedName>
        <fullName evidence="6">MOSC domain-containing protein</fullName>
    </submittedName>
</protein>
<dbReference type="GeneID" id="54470791"/>
<dbReference type="InterPro" id="IPR006058">
    <property type="entry name" value="2Fe2S_fd_BS"/>
</dbReference>
<dbReference type="SUPFAM" id="SSF63380">
    <property type="entry name" value="Riboflavin synthase domain-like"/>
    <property type="match status" value="1"/>
</dbReference>
<dbReference type="CDD" id="cd06185">
    <property type="entry name" value="PDR_like"/>
    <property type="match status" value="1"/>
</dbReference>
<dbReference type="InterPro" id="IPR017927">
    <property type="entry name" value="FAD-bd_FR_type"/>
</dbReference>
<dbReference type="PROSITE" id="PS00197">
    <property type="entry name" value="2FE2S_FER_1"/>
    <property type="match status" value="1"/>
</dbReference>
<dbReference type="SUPFAM" id="SSF54292">
    <property type="entry name" value="2Fe-2S ferredoxin-like"/>
    <property type="match status" value="1"/>
</dbReference>
<dbReference type="PANTHER" id="PTHR30212:SF2">
    <property type="entry name" value="PROTEIN YIIM"/>
    <property type="match status" value="1"/>
</dbReference>
<dbReference type="Pfam" id="PF00111">
    <property type="entry name" value="Fer2"/>
    <property type="match status" value="1"/>
</dbReference>
<dbReference type="InterPro" id="IPR001041">
    <property type="entry name" value="2Fe-2S_ferredoxin-type"/>
</dbReference>
<dbReference type="GO" id="GO:0016491">
    <property type="term" value="F:oxidoreductase activity"/>
    <property type="evidence" value="ECO:0007669"/>
    <property type="project" value="InterPro"/>
</dbReference>
<dbReference type="InterPro" id="IPR005302">
    <property type="entry name" value="MoCF_Sase_C"/>
</dbReference>
<keyword evidence="7" id="KW-1185">Reference proteome</keyword>
<dbReference type="InterPro" id="IPR012675">
    <property type="entry name" value="Beta-grasp_dom_sf"/>
</dbReference>
<dbReference type="Gene3D" id="2.40.33.20">
    <property type="entry name" value="PK beta-barrel domain-like"/>
    <property type="match status" value="1"/>
</dbReference>
<dbReference type="OrthoDB" id="5390at2759"/>
<dbReference type="InterPro" id="IPR052353">
    <property type="entry name" value="Benzoxazolinone_Detox_Enz"/>
</dbReference>
<feature type="domain" description="2Fe-2S ferredoxin-type" evidence="3">
    <location>
        <begin position="477"/>
        <end position="564"/>
    </location>
</feature>
<dbReference type="GO" id="GO:0030151">
    <property type="term" value="F:molybdenum ion binding"/>
    <property type="evidence" value="ECO:0007669"/>
    <property type="project" value="InterPro"/>
</dbReference>
<keyword evidence="1" id="KW-0001">2Fe-2S</keyword>
<gene>
    <name evidence="6" type="ORF">BDY17DRAFT_168990</name>
</gene>
<dbReference type="RefSeq" id="XP_033588231.1">
    <property type="nucleotide sequence ID" value="XM_033729789.1"/>
</dbReference>
<dbReference type="Proteomes" id="UP000799767">
    <property type="component" value="Unassembled WGS sequence"/>
</dbReference>
<dbReference type="SUPFAM" id="SSF50800">
    <property type="entry name" value="PK beta-barrel domain-like"/>
    <property type="match status" value="1"/>
</dbReference>
<reference evidence="6" key="1">
    <citation type="journal article" date="2020" name="Stud. Mycol.">
        <title>101 Dothideomycetes genomes: a test case for predicting lifestyles and emergence of pathogens.</title>
        <authorList>
            <person name="Haridas S."/>
            <person name="Albert R."/>
            <person name="Binder M."/>
            <person name="Bloem J."/>
            <person name="Labutti K."/>
            <person name="Salamov A."/>
            <person name="Andreopoulos B."/>
            <person name="Baker S."/>
            <person name="Barry K."/>
            <person name="Bills G."/>
            <person name="Bluhm B."/>
            <person name="Cannon C."/>
            <person name="Castanera R."/>
            <person name="Culley D."/>
            <person name="Daum C."/>
            <person name="Ezra D."/>
            <person name="Gonzalez J."/>
            <person name="Henrissat B."/>
            <person name="Kuo A."/>
            <person name="Liang C."/>
            <person name="Lipzen A."/>
            <person name="Lutzoni F."/>
            <person name="Magnuson J."/>
            <person name="Mondo S."/>
            <person name="Nolan M."/>
            <person name="Ohm R."/>
            <person name="Pangilinan J."/>
            <person name="Park H.-J."/>
            <person name="Ramirez L."/>
            <person name="Alfaro M."/>
            <person name="Sun H."/>
            <person name="Tritt A."/>
            <person name="Yoshinaga Y."/>
            <person name="Zwiers L.-H."/>
            <person name="Turgeon B."/>
            <person name="Goodwin S."/>
            <person name="Spatafora J."/>
            <person name="Crous P."/>
            <person name="Grigoriev I."/>
        </authorList>
    </citation>
    <scope>NUCLEOTIDE SEQUENCE</scope>
    <source>
        <strain evidence="6">CBS 113389</strain>
    </source>
</reference>
<dbReference type="GO" id="GO:0051537">
    <property type="term" value="F:2 iron, 2 sulfur cluster binding"/>
    <property type="evidence" value="ECO:0007669"/>
    <property type="project" value="UniProtKB-KW"/>
</dbReference>
<feature type="domain" description="MOSC" evidence="4">
    <location>
        <begin position="49"/>
        <end position="186"/>
    </location>
</feature>
<dbReference type="Gene3D" id="3.40.50.80">
    <property type="entry name" value="Nucleotide-binding domain of ferredoxin-NADP reductase (FNR) module"/>
    <property type="match status" value="1"/>
</dbReference>
<dbReference type="AlphaFoldDB" id="A0A6A6PPQ7"/>
<proteinExistence type="predicted"/>
<dbReference type="Pfam" id="PF03473">
    <property type="entry name" value="MOSC"/>
    <property type="match status" value="1"/>
</dbReference>
<dbReference type="InterPro" id="IPR036010">
    <property type="entry name" value="2Fe-2S_ferredoxin-like_sf"/>
</dbReference>
<dbReference type="GO" id="GO:0030170">
    <property type="term" value="F:pyridoxal phosphate binding"/>
    <property type="evidence" value="ECO:0007669"/>
    <property type="project" value="InterPro"/>
</dbReference>
<keyword evidence="1" id="KW-0479">Metal-binding</keyword>
<dbReference type="InterPro" id="IPR011037">
    <property type="entry name" value="Pyrv_Knase-like_insert_dom_sf"/>
</dbReference>
<dbReference type="InterPro" id="IPR017938">
    <property type="entry name" value="Riboflavin_synthase-like_b-brl"/>
</dbReference>
<accession>A0A6A6PPQ7</accession>
<dbReference type="EMBL" id="MU001637">
    <property type="protein sequence ID" value="KAF2481661.1"/>
    <property type="molecule type" value="Genomic_DNA"/>
</dbReference>
<dbReference type="PROSITE" id="PS51384">
    <property type="entry name" value="FAD_FR"/>
    <property type="match status" value="1"/>
</dbReference>
<organism evidence="6 7">
    <name type="scientific">Neohortaea acidophila</name>
    <dbReference type="NCBI Taxonomy" id="245834"/>
    <lineage>
        <taxon>Eukaryota</taxon>
        <taxon>Fungi</taxon>
        <taxon>Dikarya</taxon>
        <taxon>Ascomycota</taxon>
        <taxon>Pezizomycotina</taxon>
        <taxon>Dothideomycetes</taxon>
        <taxon>Dothideomycetidae</taxon>
        <taxon>Mycosphaerellales</taxon>
        <taxon>Teratosphaeriaceae</taxon>
        <taxon>Neohortaea</taxon>
    </lineage>
</organism>
<dbReference type="CDD" id="cd00207">
    <property type="entry name" value="fer2"/>
    <property type="match status" value="1"/>
</dbReference>
<evidence type="ECO:0000313" key="6">
    <source>
        <dbReference type="EMBL" id="KAF2481661.1"/>
    </source>
</evidence>
<name>A0A6A6PPQ7_9PEZI</name>